<accession>A0A645FP21</accession>
<sequence length="137" mass="14881">MHLLDGVHQLLRGCILKHVAAGTQLERAAHVLLFLVHGQHQHAHQRMALAERRRELDAACAGHADVGQHDVGLRLGGLHQCLVGATGLGHHADVRRGFEPHAHAVAHQGMVIHQQHADGRGGQRVCRVVWVLHHAGA</sequence>
<organism evidence="1">
    <name type="scientific">bioreactor metagenome</name>
    <dbReference type="NCBI Taxonomy" id="1076179"/>
    <lineage>
        <taxon>unclassified sequences</taxon>
        <taxon>metagenomes</taxon>
        <taxon>ecological metagenomes</taxon>
    </lineage>
</organism>
<reference evidence="1" key="1">
    <citation type="submission" date="2019-08" db="EMBL/GenBank/DDBJ databases">
        <authorList>
            <person name="Kucharzyk K."/>
            <person name="Murdoch R.W."/>
            <person name="Higgins S."/>
            <person name="Loffler F."/>
        </authorList>
    </citation>
    <scope>NUCLEOTIDE SEQUENCE</scope>
</reference>
<protein>
    <submittedName>
        <fullName evidence="1">Uncharacterized protein</fullName>
    </submittedName>
</protein>
<comment type="caution">
    <text evidence="1">The sequence shown here is derived from an EMBL/GenBank/DDBJ whole genome shotgun (WGS) entry which is preliminary data.</text>
</comment>
<dbReference type="AlphaFoldDB" id="A0A645FP21"/>
<dbReference type="EMBL" id="VSSQ01063108">
    <property type="protein sequence ID" value="MPN16188.1"/>
    <property type="molecule type" value="Genomic_DNA"/>
</dbReference>
<gene>
    <name evidence="1" type="ORF">SDC9_163526</name>
</gene>
<name>A0A645FP21_9ZZZZ</name>
<evidence type="ECO:0000313" key="1">
    <source>
        <dbReference type="EMBL" id="MPN16188.1"/>
    </source>
</evidence>
<proteinExistence type="predicted"/>